<dbReference type="EMBL" id="JAXIOK010000005">
    <property type="protein sequence ID" value="KAK4770571.1"/>
    <property type="molecule type" value="Genomic_DNA"/>
</dbReference>
<sequence>MAHPKWTLSLAIFSIVSALLLHVQTAFNTLQPEIVVVGPNSGNWIGAVREQHNGVRGGDGHQRLITVANSPIPGSHYGRSSRHCGGRSPPMPPLLAHFPAQVRHLFS</sequence>
<comment type="caution">
    <text evidence="2">The sequence shown here is derived from an EMBL/GenBank/DDBJ whole genome shotgun (WGS) entry which is preliminary data.</text>
</comment>
<gene>
    <name evidence="2" type="ORF">SAY87_031103</name>
</gene>
<evidence type="ECO:0000256" key="1">
    <source>
        <dbReference type="SAM" id="SignalP"/>
    </source>
</evidence>
<proteinExistence type="predicted"/>
<name>A0AAN7KWF3_9MYRT</name>
<keyword evidence="3" id="KW-1185">Reference proteome</keyword>
<feature type="signal peptide" evidence="1">
    <location>
        <begin position="1"/>
        <end position="18"/>
    </location>
</feature>
<evidence type="ECO:0000313" key="3">
    <source>
        <dbReference type="Proteomes" id="UP001345219"/>
    </source>
</evidence>
<evidence type="ECO:0000313" key="2">
    <source>
        <dbReference type="EMBL" id="KAK4770571.1"/>
    </source>
</evidence>
<keyword evidence="1" id="KW-0732">Signal</keyword>
<reference evidence="2 3" key="1">
    <citation type="journal article" date="2023" name="Hortic Res">
        <title>Pangenome of water caltrop reveals structural variations and asymmetric subgenome divergence after allopolyploidization.</title>
        <authorList>
            <person name="Zhang X."/>
            <person name="Chen Y."/>
            <person name="Wang L."/>
            <person name="Yuan Y."/>
            <person name="Fang M."/>
            <person name="Shi L."/>
            <person name="Lu R."/>
            <person name="Comes H.P."/>
            <person name="Ma Y."/>
            <person name="Chen Y."/>
            <person name="Huang G."/>
            <person name="Zhou Y."/>
            <person name="Zheng Z."/>
            <person name="Qiu Y."/>
        </authorList>
    </citation>
    <scope>NUCLEOTIDE SEQUENCE [LARGE SCALE GENOMIC DNA]</scope>
    <source>
        <tissue evidence="2">Roots</tissue>
    </source>
</reference>
<dbReference type="AlphaFoldDB" id="A0AAN7KWF3"/>
<dbReference type="Proteomes" id="UP001345219">
    <property type="component" value="Chromosome 24"/>
</dbReference>
<feature type="chain" id="PRO_5043018517" evidence="1">
    <location>
        <begin position="19"/>
        <end position="107"/>
    </location>
</feature>
<accession>A0AAN7KWF3</accession>
<protein>
    <submittedName>
        <fullName evidence="2">Uncharacterized protein</fullName>
    </submittedName>
</protein>
<organism evidence="2 3">
    <name type="scientific">Trapa incisa</name>
    <dbReference type="NCBI Taxonomy" id="236973"/>
    <lineage>
        <taxon>Eukaryota</taxon>
        <taxon>Viridiplantae</taxon>
        <taxon>Streptophyta</taxon>
        <taxon>Embryophyta</taxon>
        <taxon>Tracheophyta</taxon>
        <taxon>Spermatophyta</taxon>
        <taxon>Magnoliopsida</taxon>
        <taxon>eudicotyledons</taxon>
        <taxon>Gunneridae</taxon>
        <taxon>Pentapetalae</taxon>
        <taxon>rosids</taxon>
        <taxon>malvids</taxon>
        <taxon>Myrtales</taxon>
        <taxon>Lythraceae</taxon>
        <taxon>Trapa</taxon>
    </lineage>
</organism>